<feature type="region of interest" description="Disordered" evidence="1">
    <location>
        <begin position="263"/>
        <end position="290"/>
    </location>
</feature>
<feature type="compositionally biased region" description="Basic and acidic residues" evidence="1">
    <location>
        <begin position="826"/>
        <end position="836"/>
    </location>
</feature>
<dbReference type="VEuPathDB" id="FungiDB:SPBR_04073"/>
<feature type="region of interest" description="Disordered" evidence="1">
    <location>
        <begin position="200"/>
        <end position="242"/>
    </location>
</feature>
<keyword evidence="2" id="KW-0472">Membrane</keyword>
<feature type="compositionally biased region" description="Basic and acidic residues" evidence="1">
    <location>
        <begin position="490"/>
        <end position="502"/>
    </location>
</feature>
<name>A0A0C2J3E6_9PEZI</name>
<evidence type="ECO:0000256" key="1">
    <source>
        <dbReference type="SAM" id="MobiDB-lite"/>
    </source>
</evidence>
<feature type="compositionally biased region" description="Low complexity" evidence="1">
    <location>
        <begin position="555"/>
        <end position="564"/>
    </location>
</feature>
<feature type="compositionally biased region" description="Basic and acidic residues" evidence="1">
    <location>
        <begin position="27"/>
        <end position="39"/>
    </location>
</feature>
<feature type="region of interest" description="Disordered" evidence="1">
    <location>
        <begin position="543"/>
        <end position="576"/>
    </location>
</feature>
<feature type="region of interest" description="Disordered" evidence="1">
    <location>
        <begin position="407"/>
        <end position="514"/>
    </location>
</feature>
<sequence length="944" mass="99585">MGLPETPAQCLCPLDRGGDNESGSKSINDRNVHDAHDIDADDSKSLAGVRYSAQDNIQSSLPVSPSPRPALRRSVSTTFYDGGDAQKCIDACRQGFLESLSSSSSTSSPSLSDTCSLLSSNTTAQQELWQLYWCDSAFCGVWIDNGGGAGQDPNVDMIINHIGFSSIYDPGPPPASYYCSSLLAAGPSANPCRNRAAVATETQTKTATPTAAMTTTTDGQKSPAAAGTALATPQNSQHLTTAAGTPVAATSLSLGYLASAPAATGSPGANSSTDNDSSASASPSSLSRGPSAGVKAAIVVCIVVVVLLIAGIVHCVLRRRRSNMLGQQSYQHRRGGGCGNGARGDGPSCRPSHGASNDGSFGLAARVRTMLFHPGHGRGTHRDEVPTPLISAANSCNSVRGVSVVDGQSTTQASPKQNGSRYSASFWKARNTRTSQTLYPDPRTPPRTAERVPRSVLPTFFARRQRERSISPPLTSLSPPPSPTQMSARGRLDTDADDDLHPSHNRNRASAANSGSSYYGYYGYNGNFVPYYFPSSPICAPTTNKLEPRRERTPTIRPSTQQEQQKVEQQKKQEQKHGFYNFQKAADGDADREPVPPLPPLPLPHSIFSTSVADGLGCSNAGRGLRSSYGSYSTVTNASSTIIPATSLYGNAVTTDTFEPMMPLASITGSCGTGSSDATSSTNMTMRGPASPVRPKRPHEGPLEIPGLVKPDPPPAPPVFHSYGPGGRSFSMPATAFSVTSAGQRSAKTTTRMTKDEAILPPLPPPTRALPPPPSPPKQQADMDSIESLELPPLLMRDDDEEEERGTTLRSWTAPRRRPSPSPHSPSHDHDHDHNHNHNHNHPGPGNKPATTTASFSSTVSTSTASVLSSSTAETASTATTVTSMPSTQPPRQLFSYASPSTASSSLTIRPSASQTKTKTPSTDDSDTDDSLFPSRAILDSDDF</sequence>
<feature type="compositionally biased region" description="Polar residues" evidence="1">
    <location>
        <begin position="669"/>
        <end position="685"/>
    </location>
</feature>
<organism evidence="3 4">
    <name type="scientific">Sporothrix brasiliensis 5110</name>
    <dbReference type="NCBI Taxonomy" id="1398154"/>
    <lineage>
        <taxon>Eukaryota</taxon>
        <taxon>Fungi</taxon>
        <taxon>Dikarya</taxon>
        <taxon>Ascomycota</taxon>
        <taxon>Pezizomycotina</taxon>
        <taxon>Sordariomycetes</taxon>
        <taxon>Sordariomycetidae</taxon>
        <taxon>Ophiostomatales</taxon>
        <taxon>Ophiostomataceae</taxon>
        <taxon>Sporothrix</taxon>
    </lineage>
</organism>
<feature type="transmembrane region" description="Helical" evidence="2">
    <location>
        <begin position="296"/>
        <end position="317"/>
    </location>
</feature>
<dbReference type="OrthoDB" id="5245689at2759"/>
<evidence type="ECO:0000313" key="4">
    <source>
        <dbReference type="Proteomes" id="UP000031575"/>
    </source>
</evidence>
<proteinExistence type="predicted"/>
<dbReference type="HOGENOM" id="CLU_311253_0_0_1"/>
<dbReference type="GeneID" id="63677278"/>
<feature type="compositionally biased region" description="Polar residues" evidence="1">
    <location>
        <begin position="407"/>
        <end position="423"/>
    </location>
</feature>
<evidence type="ECO:0000256" key="2">
    <source>
        <dbReference type="SAM" id="Phobius"/>
    </source>
</evidence>
<dbReference type="AlphaFoldDB" id="A0A0C2J3E6"/>
<feature type="compositionally biased region" description="Pro residues" evidence="1">
    <location>
        <begin position="761"/>
        <end position="777"/>
    </location>
</feature>
<reference evidence="3 4" key="1">
    <citation type="journal article" date="2014" name="BMC Genomics">
        <title>Comparative genomics of the major fungal agents of human and animal Sporotrichosis: Sporothrix schenckii and Sporothrix brasiliensis.</title>
        <authorList>
            <person name="Teixeira M.M."/>
            <person name="de Almeida L.G."/>
            <person name="Kubitschek-Barreira P."/>
            <person name="Alves F.L."/>
            <person name="Kioshima E.S."/>
            <person name="Abadio A.K."/>
            <person name="Fernandes L."/>
            <person name="Derengowski L.S."/>
            <person name="Ferreira K.S."/>
            <person name="Souza R.C."/>
            <person name="Ruiz J.C."/>
            <person name="de Andrade N.C."/>
            <person name="Paes H.C."/>
            <person name="Nicola A.M."/>
            <person name="Albuquerque P."/>
            <person name="Gerber A.L."/>
            <person name="Martins V.P."/>
            <person name="Peconick L.D."/>
            <person name="Neto A.V."/>
            <person name="Chaucanez C.B."/>
            <person name="Silva P.A."/>
            <person name="Cunha O.L."/>
            <person name="de Oliveira F.F."/>
            <person name="dos Santos T.C."/>
            <person name="Barros A.L."/>
            <person name="Soares M.A."/>
            <person name="de Oliveira L.M."/>
            <person name="Marini M.M."/>
            <person name="Villalobos-Duno H."/>
            <person name="Cunha M.M."/>
            <person name="de Hoog S."/>
            <person name="da Silveira J.F."/>
            <person name="Henrissat B."/>
            <person name="Nino-Vega G.A."/>
            <person name="Cisalpino P.S."/>
            <person name="Mora-Montes H.M."/>
            <person name="Almeida S.R."/>
            <person name="Stajich J.E."/>
            <person name="Lopes-Bezerra L.M."/>
            <person name="Vasconcelos A.T."/>
            <person name="Felipe M.S."/>
        </authorList>
    </citation>
    <scope>NUCLEOTIDE SEQUENCE [LARGE SCALE GENOMIC DNA]</scope>
    <source>
        <strain evidence="3 4">5110</strain>
    </source>
</reference>
<feature type="region of interest" description="Disordered" evidence="1">
    <location>
        <begin position="739"/>
        <end position="944"/>
    </location>
</feature>
<keyword evidence="2" id="KW-0812">Transmembrane</keyword>
<gene>
    <name evidence="3" type="ORF">SPBR_04073</name>
</gene>
<feature type="region of interest" description="Disordered" evidence="1">
    <location>
        <begin position="326"/>
        <end position="357"/>
    </location>
</feature>
<keyword evidence="4" id="KW-1185">Reference proteome</keyword>
<dbReference type="EMBL" id="AWTV01000005">
    <property type="protein sequence ID" value="KIH93545.1"/>
    <property type="molecule type" value="Genomic_DNA"/>
</dbReference>
<feature type="compositionally biased region" description="Polar residues" evidence="1">
    <location>
        <begin position="739"/>
        <end position="752"/>
    </location>
</feature>
<feature type="region of interest" description="Disordered" evidence="1">
    <location>
        <begin position="669"/>
        <end position="727"/>
    </location>
</feature>
<feature type="compositionally biased region" description="Low complexity" evidence="1">
    <location>
        <begin position="200"/>
        <end position="217"/>
    </location>
</feature>
<protein>
    <submittedName>
        <fullName evidence="3">Uncharacterized protein</fullName>
    </submittedName>
</protein>
<comment type="caution">
    <text evidence="3">The sequence shown here is derived from an EMBL/GenBank/DDBJ whole genome shotgun (WGS) entry which is preliminary data.</text>
</comment>
<feature type="compositionally biased region" description="Basic and acidic residues" evidence="1">
    <location>
        <begin position="565"/>
        <end position="576"/>
    </location>
</feature>
<accession>A0A0C2J3E6</accession>
<feature type="compositionally biased region" description="Low complexity" evidence="1">
    <location>
        <begin position="896"/>
        <end position="906"/>
    </location>
</feature>
<feature type="compositionally biased region" description="Polar residues" evidence="1">
    <location>
        <begin position="231"/>
        <end position="242"/>
    </location>
</feature>
<feature type="compositionally biased region" description="Low complexity" evidence="1">
    <location>
        <begin position="850"/>
        <end position="887"/>
    </location>
</feature>
<keyword evidence="2" id="KW-1133">Transmembrane helix</keyword>
<dbReference type="Proteomes" id="UP000031575">
    <property type="component" value="Unassembled WGS sequence"/>
</dbReference>
<evidence type="ECO:0000313" key="3">
    <source>
        <dbReference type="EMBL" id="KIH93545.1"/>
    </source>
</evidence>
<feature type="region of interest" description="Disordered" evidence="1">
    <location>
        <begin position="1"/>
        <end position="39"/>
    </location>
</feature>
<dbReference type="RefSeq" id="XP_040621555.1">
    <property type="nucleotide sequence ID" value="XM_040762357.1"/>
</dbReference>